<reference evidence="1" key="1">
    <citation type="journal article" date="2021" name="New Phytol.">
        <title>Evolutionary innovations through gain and loss of genes in the ectomycorrhizal Boletales.</title>
        <authorList>
            <person name="Wu G."/>
            <person name="Miyauchi S."/>
            <person name="Morin E."/>
            <person name="Kuo A."/>
            <person name="Drula E."/>
            <person name="Varga T."/>
            <person name="Kohler A."/>
            <person name="Feng B."/>
            <person name="Cao Y."/>
            <person name="Lipzen A."/>
            <person name="Daum C."/>
            <person name="Hundley H."/>
            <person name="Pangilinan J."/>
            <person name="Johnson J."/>
            <person name="Barry K."/>
            <person name="LaButti K."/>
            <person name="Ng V."/>
            <person name="Ahrendt S."/>
            <person name="Min B."/>
            <person name="Choi I.G."/>
            <person name="Park H."/>
            <person name="Plett J.M."/>
            <person name="Magnuson J."/>
            <person name="Spatafora J.W."/>
            <person name="Nagy L.G."/>
            <person name="Henrissat B."/>
            <person name="Grigoriev I.V."/>
            <person name="Yang Z.L."/>
            <person name="Xu J."/>
            <person name="Martin F.M."/>
        </authorList>
    </citation>
    <scope>NUCLEOTIDE SEQUENCE</scope>
    <source>
        <strain evidence="1">ATCC 28755</strain>
    </source>
</reference>
<dbReference type="EMBL" id="MU268620">
    <property type="protein sequence ID" value="KAH7904074.1"/>
    <property type="molecule type" value="Genomic_DNA"/>
</dbReference>
<keyword evidence="2" id="KW-1185">Reference proteome</keyword>
<feature type="non-terminal residue" evidence="1">
    <location>
        <position position="1"/>
    </location>
</feature>
<comment type="caution">
    <text evidence="1">The sequence shown here is derived from an EMBL/GenBank/DDBJ whole genome shotgun (WGS) entry which is preliminary data.</text>
</comment>
<organism evidence="1 2">
    <name type="scientific">Hygrophoropsis aurantiaca</name>
    <dbReference type="NCBI Taxonomy" id="72124"/>
    <lineage>
        <taxon>Eukaryota</taxon>
        <taxon>Fungi</taxon>
        <taxon>Dikarya</taxon>
        <taxon>Basidiomycota</taxon>
        <taxon>Agaricomycotina</taxon>
        <taxon>Agaricomycetes</taxon>
        <taxon>Agaricomycetidae</taxon>
        <taxon>Boletales</taxon>
        <taxon>Coniophorineae</taxon>
        <taxon>Hygrophoropsidaceae</taxon>
        <taxon>Hygrophoropsis</taxon>
    </lineage>
</organism>
<evidence type="ECO:0000313" key="2">
    <source>
        <dbReference type="Proteomes" id="UP000790377"/>
    </source>
</evidence>
<accession>A0ACB7ZSD5</accession>
<evidence type="ECO:0000313" key="1">
    <source>
        <dbReference type="EMBL" id="KAH7904074.1"/>
    </source>
</evidence>
<protein>
    <submittedName>
        <fullName evidence="1">Uncharacterized protein</fullName>
    </submittedName>
</protein>
<name>A0ACB7ZSD5_9AGAM</name>
<dbReference type="Proteomes" id="UP000790377">
    <property type="component" value="Unassembled WGS sequence"/>
</dbReference>
<proteinExistence type="predicted"/>
<sequence length="185" mass="21246">GHGRPRFSFSYHNTAFITTTPVVITRLLTARLPFIHYSKLIAISTTSSATHPLFVRAYGNVDSPNFISLGSRVSVCAINWTSSRWCFGIIKWVKWLEKNWVVFEVVADENDYGTYLPTESFLLTVHHSSTHLPRHLHVQYSFRLRFNRLPIKIAHDHKVVPILCCNQIIENPLPKSQLYTLPNAD</sequence>
<gene>
    <name evidence="1" type="ORF">BJ138DRAFT_1167171</name>
</gene>